<organism evidence="2 3">
    <name type="scientific">Actinomycetospora straminea</name>
    <dbReference type="NCBI Taxonomy" id="663607"/>
    <lineage>
        <taxon>Bacteria</taxon>
        <taxon>Bacillati</taxon>
        <taxon>Actinomycetota</taxon>
        <taxon>Actinomycetes</taxon>
        <taxon>Pseudonocardiales</taxon>
        <taxon>Pseudonocardiaceae</taxon>
        <taxon>Actinomycetospora</taxon>
    </lineage>
</organism>
<dbReference type="NCBIfam" id="TIGR03930">
    <property type="entry name" value="WXG100_ESAT6"/>
    <property type="match status" value="1"/>
</dbReference>
<protein>
    <recommendedName>
        <fullName evidence="1">ESAT-6-like protein</fullName>
    </recommendedName>
</protein>
<dbReference type="Gene3D" id="1.10.287.1060">
    <property type="entry name" value="ESAT-6-like"/>
    <property type="match status" value="1"/>
</dbReference>
<dbReference type="SUPFAM" id="SSF140453">
    <property type="entry name" value="EsxAB dimer-like"/>
    <property type="match status" value="1"/>
</dbReference>
<sequence length="98" mass="10928">MTSPDNIKVRFGAIAQAAQDIRTTQAQIEQELADIRTAVGQLAVWDGASSDFYRTQQHEIDTAWQDLNLLLNKIAANTQQAGEGYEDAERRVGMMFRG</sequence>
<comment type="caution">
    <text evidence="2">The sequence shown here is derived from an EMBL/GenBank/DDBJ whole genome shotgun (WGS) entry which is preliminary data.</text>
</comment>
<comment type="similarity">
    <text evidence="1">Belongs to the WXG100 family.</text>
</comment>
<gene>
    <name evidence="2" type="ORF">GCM10023203_12720</name>
</gene>
<name>A0ABP9E0Q0_9PSEU</name>
<dbReference type="RefSeq" id="WP_274229872.1">
    <property type="nucleotide sequence ID" value="NZ_BAABHQ010000002.1"/>
</dbReference>
<accession>A0ABP9E0Q0</accession>
<dbReference type="InterPro" id="IPR036689">
    <property type="entry name" value="ESAT-6-like_sf"/>
</dbReference>
<evidence type="ECO:0000256" key="1">
    <source>
        <dbReference type="RuleBase" id="RU362001"/>
    </source>
</evidence>
<evidence type="ECO:0000313" key="2">
    <source>
        <dbReference type="EMBL" id="GAA4865977.1"/>
    </source>
</evidence>
<dbReference type="Pfam" id="PF06013">
    <property type="entry name" value="WXG100"/>
    <property type="match status" value="1"/>
</dbReference>
<dbReference type="EMBL" id="BAABHQ010000002">
    <property type="protein sequence ID" value="GAA4865977.1"/>
    <property type="molecule type" value="Genomic_DNA"/>
</dbReference>
<proteinExistence type="inferred from homology"/>
<dbReference type="Proteomes" id="UP001500457">
    <property type="component" value="Unassembled WGS sequence"/>
</dbReference>
<dbReference type="InterPro" id="IPR010310">
    <property type="entry name" value="T7SS_ESAT-6-like"/>
</dbReference>
<evidence type="ECO:0000313" key="3">
    <source>
        <dbReference type="Proteomes" id="UP001500457"/>
    </source>
</evidence>
<keyword evidence="3" id="KW-1185">Reference proteome</keyword>
<reference evidence="3" key="1">
    <citation type="journal article" date="2019" name="Int. J. Syst. Evol. Microbiol.">
        <title>The Global Catalogue of Microorganisms (GCM) 10K type strain sequencing project: providing services to taxonomists for standard genome sequencing and annotation.</title>
        <authorList>
            <consortium name="The Broad Institute Genomics Platform"/>
            <consortium name="The Broad Institute Genome Sequencing Center for Infectious Disease"/>
            <person name="Wu L."/>
            <person name="Ma J."/>
        </authorList>
    </citation>
    <scope>NUCLEOTIDE SEQUENCE [LARGE SCALE GENOMIC DNA]</scope>
    <source>
        <strain evidence="3">JCM 17983</strain>
    </source>
</reference>